<dbReference type="Proteomes" id="UP000076078">
    <property type="component" value="Unassembled WGS sequence"/>
</dbReference>
<name>A0A152A404_TIELA</name>
<proteinExistence type="inferred from homology"/>
<comment type="subunit">
    <text evidence="8">Component of the translation initiation factor 2B (eIF2B) complex which is a heterodecamer of two sets of five different subunits: alpha, beta, gamma, delta and epsilon. Subunits alpha, beta and delta comprise a regulatory subcomplex and subunits epsilon and gamma comprise a catalytic subcomplex. Within the complex, the hexameric regulatory complex resides at the center, with the two heterodimeric catalytic subcomplexes bound on opposite sides.</text>
</comment>
<evidence type="ECO:0000313" key="11">
    <source>
        <dbReference type="EMBL" id="KYR00968.1"/>
    </source>
</evidence>
<accession>A0A152A404</accession>
<dbReference type="InterPro" id="IPR037171">
    <property type="entry name" value="NagB/RpiA_transferase-like"/>
</dbReference>
<reference evidence="11 12" key="1">
    <citation type="submission" date="2015-12" db="EMBL/GenBank/DDBJ databases">
        <title>Dictyostelia acquired genes for synthesis and detection of signals that induce cell-type specialization by lateral gene transfer from prokaryotes.</title>
        <authorList>
            <person name="Gloeckner G."/>
            <person name="Schaap P."/>
        </authorList>
    </citation>
    <scope>NUCLEOTIDE SEQUENCE [LARGE SCALE GENOMIC DNA]</scope>
    <source>
        <strain evidence="11 12">TK</strain>
    </source>
</reference>
<comment type="subcellular location">
    <subcellularLocation>
        <location evidence="1">Cytoplasm</location>
        <location evidence="1">Cytosol</location>
    </subcellularLocation>
</comment>
<keyword evidence="5" id="KW-0648">Protein biosynthesis</keyword>
<comment type="similarity">
    <text evidence="2 9">Belongs to the eIF-2B alpha/beta/delta subunits family.</text>
</comment>
<organism evidence="11 12">
    <name type="scientific">Tieghemostelium lacteum</name>
    <name type="common">Slime mold</name>
    <name type="synonym">Dictyostelium lacteum</name>
    <dbReference type="NCBI Taxonomy" id="361077"/>
    <lineage>
        <taxon>Eukaryota</taxon>
        <taxon>Amoebozoa</taxon>
        <taxon>Evosea</taxon>
        <taxon>Eumycetozoa</taxon>
        <taxon>Dictyostelia</taxon>
        <taxon>Dictyosteliales</taxon>
        <taxon>Raperosteliaceae</taxon>
        <taxon>Tieghemostelium</taxon>
    </lineage>
</organism>
<evidence type="ECO:0000256" key="8">
    <source>
        <dbReference type="ARBA" id="ARBA00046432"/>
    </source>
</evidence>
<dbReference type="InParanoid" id="A0A152A404"/>
<evidence type="ECO:0000256" key="4">
    <source>
        <dbReference type="ARBA" id="ARBA00022540"/>
    </source>
</evidence>
<evidence type="ECO:0000256" key="1">
    <source>
        <dbReference type="ARBA" id="ARBA00004514"/>
    </source>
</evidence>
<sequence>MDEINLETFILHLKRKVVAGSFHVSQKTAQVLRHYISISKWPNAKVIIDQIKSIGKRLIDAQPLEFCIGNIVRRVLFIIREEYITLKRNLPNLIRLDSSKNNLLTYEDPDTIDYSSHIPTLKSQVIEAIGELIEEMKGLHKNVAEHAIEHIHSNEIIMTFGCSRTVEQFLVEAARKRKFGVIVVESAPSLEGRKTALTLSKNPNIDVTLIPDSAIFALMSRVNKVIIGTHAVMANGGLIAPSGTHSLVVAAKYHSVPIVVCTGLYKLCPLYAYDQDTFNDFGSPGEYLKFQEAEYLVNVHSYNPSFDYIPPELVSLFITNNGGHNPSYIYRLLQEYYDPRDMLEDDDEDVNNNNNNNNNNSEISQK</sequence>
<feature type="compositionally biased region" description="Low complexity" evidence="10">
    <location>
        <begin position="351"/>
        <end position="360"/>
    </location>
</feature>
<dbReference type="OrthoDB" id="269919at2759"/>
<gene>
    <name evidence="11" type="ORF">DLAC_03033</name>
</gene>
<dbReference type="GO" id="GO:0005829">
    <property type="term" value="C:cytosol"/>
    <property type="evidence" value="ECO:0007669"/>
    <property type="project" value="UniProtKB-SubCell"/>
</dbReference>
<dbReference type="FunFam" id="3.40.50.10470:FF:000009">
    <property type="entry name" value="Translation initiation factor eIF2B subunit"/>
    <property type="match status" value="1"/>
</dbReference>
<dbReference type="InterPro" id="IPR051855">
    <property type="entry name" value="eIF2B_beta_subunit"/>
</dbReference>
<comment type="caution">
    <text evidence="11">The sequence shown here is derived from an EMBL/GenBank/DDBJ whole genome shotgun (WGS) entry which is preliminary data.</text>
</comment>
<dbReference type="Pfam" id="PF01008">
    <property type="entry name" value="IF-2B"/>
    <property type="match status" value="1"/>
</dbReference>
<dbReference type="Gene3D" id="3.40.50.10470">
    <property type="entry name" value="Translation initiation factor eif-2b, domain 2"/>
    <property type="match status" value="1"/>
</dbReference>
<evidence type="ECO:0000256" key="3">
    <source>
        <dbReference type="ARBA" id="ARBA00022490"/>
    </source>
</evidence>
<keyword evidence="3" id="KW-0963">Cytoplasm</keyword>
<dbReference type="InterPro" id="IPR042529">
    <property type="entry name" value="IF_2B-like_C"/>
</dbReference>
<dbReference type="OMA" id="SHSCAVA"/>
<dbReference type="PANTHER" id="PTHR45859">
    <property type="entry name" value="TRANSLATION INITIATION FACTOR EIF-2B SUBUNIT BETA"/>
    <property type="match status" value="1"/>
</dbReference>
<dbReference type="FunCoup" id="A0A152A404">
    <property type="interactions" value="683"/>
</dbReference>
<feature type="region of interest" description="Disordered" evidence="10">
    <location>
        <begin position="343"/>
        <end position="366"/>
    </location>
</feature>
<dbReference type="GO" id="GO:0003743">
    <property type="term" value="F:translation initiation factor activity"/>
    <property type="evidence" value="ECO:0007669"/>
    <property type="project" value="UniProtKB-KW"/>
</dbReference>
<dbReference type="GO" id="GO:0005851">
    <property type="term" value="C:eukaryotic translation initiation factor 2B complex"/>
    <property type="evidence" value="ECO:0007669"/>
    <property type="project" value="TreeGrafter"/>
</dbReference>
<evidence type="ECO:0000256" key="10">
    <source>
        <dbReference type="SAM" id="MobiDB-lite"/>
    </source>
</evidence>
<protein>
    <recommendedName>
        <fullName evidence="6">Translation initiation factor eIF2B subunit beta</fullName>
    </recommendedName>
    <alternativeName>
        <fullName evidence="7">eIF2B GDP-GTP exchange factor subunit beta</fullName>
    </alternativeName>
</protein>
<dbReference type="EMBL" id="LODT01000013">
    <property type="protein sequence ID" value="KYR00968.1"/>
    <property type="molecule type" value="Genomic_DNA"/>
</dbReference>
<dbReference type="AlphaFoldDB" id="A0A152A404"/>
<evidence type="ECO:0000256" key="5">
    <source>
        <dbReference type="ARBA" id="ARBA00022917"/>
    </source>
</evidence>
<dbReference type="GO" id="GO:0005085">
    <property type="term" value="F:guanyl-nucleotide exchange factor activity"/>
    <property type="evidence" value="ECO:0007669"/>
    <property type="project" value="TreeGrafter"/>
</dbReference>
<evidence type="ECO:0000256" key="9">
    <source>
        <dbReference type="RuleBase" id="RU003814"/>
    </source>
</evidence>
<dbReference type="PANTHER" id="PTHR45859:SF1">
    <property type="entry name" value="TRANSLATION INITIATION FACTOR EIF-2B SUBUNIT BETA"/>
    <property type="match status" value="1"/>
</dbReference>
<dbReference type="STRING" id="361077.A0A152A404"/>
<evidence type="ECO:0000256" key="7">
    <source>
        <dbReference type="ARBA" id="ARBA00044228"/>
    </source>
</evidence>
<dbReference type="InterPro" id="IPR000649">
    <property type="entry name" value="IF-2B-related"/>
</dbReference>
<keyword evidence="12" id="KW-1185">Reference proteome</keyword>
<evidence type="ECO:0000256" key="6">
    <source>
        <dbReference type="ARBA" id="ARBA00044122"/>
    </source>
</evidence>
<dbReference type="SUPFAM" id="SSF100950">
    <property type="entry name" value="NagB/RpiA/CoA transferase-like"/>
    <property type="match status" value="1"/>
</dbReference>
<evidence type="ECO:0000313" key="12">
    <source>
        <dbReference type="Proteomes" id="UP000076078"/>
    </source>
</evidence>
<keyword evidence="4 11" id="KW-0396">Initiation factor</keyword>
<evidence type="ECO:0000256" key="2">
    <source>
        <dbReference type="ARBA" id="ARBA00007251"/>
    </source>
</evidence>